<dbReference type="Proteomes" id="UP000037035">
    <property type="component" value="Unassembled WGS sequence"/>
</dbReference>
<sequence length="84" mass="9704">MTAFITILEKILLEMNLKIKIGSHSGCPVADRCVNLQHFQTSDGPVYRGLFQEVEPFLTWIHVFQIFFESKGITNSAEEVKKFW</sequence>
<gene>
    <name evidence="1" type="ORF">VP01_893g5</name>
</gene>
<reference evidence="1 2" key="1">
    <citation type="submission" date="2015-08" db="EMBL/GenBank/DDBJ databases">
        <title>Next Generation Sequencing and Analysis of the Genome of Puccinia sorghi L Schw, the Causal Agent of Maize Common Rust.</title>
        <authorList>
            <person name="Rochi L."/>
            <person name="Burguener G."/>
            <person name="Darino M."/>
            <person name="Turjanski A."/>
            <person name="Kreff E."/>
            <person name="Dieguez M.J."/>
            <person name="Sacco F."/>
        </authorList>
    </citation>
    <scope>NUCLEOTIDE SEQUENCE [LARGE SCALE GENOMIC DNA]</scope>
    <source>
        <strain evidence="1 2">RO10H11247</strain>
    </source>
</reference>
<protein>
    <submittedName>
        <fullName evidence="1">Uncharacterized protein</fullName>
    </submittedName>
</protein>
<name>A0A0L6UA61_9BASI</name>
<dbReference type="STRING" id="27349.A0A0L6UA61"/>
<dbReference type="OrthoDB" id="2505542at2759"/>
<accession>A0A0L6UA61</accession>
<organism evidence="1 2">
    <name type="scientific">Puccinia sorghi</name>
    <dbReference type="NCBI Taxonomy" id="27349"/>
    <lineage>
        <taxon>Eukaryota</taxon>
        <taxon>Fungi</taxon>
        <taxon>Dikarya</taxon>
        <taxon>Basidiomycota</taxon>
        <taxon>Pucciniomycotina</taxon>
        <taxon>Pucciniomycetes</taxon>
        <taxon>Pucciniales</taxon>
        <taxon>Pucciniaceae</taxon>
        <taxon>Puccinia</taxon>
    </lineage>
</organism>
<keyword evidence="2" id="KW-1185">Reference proteome</keyword>
<proteinExistence type="predicted"/>
<dbReference type="EMBL" id="LAVV01014537">
    <property type="protein sequence ID" value="KNZ44675.1"/>
    <property type="molecule type" value="Genomic_DNA"/>
</dbReference>
<comment type="caution">
    <text evidence="1">The sequence shown here is derived from an EMBL/GenBank/DDBJ whole genome shotgun (WGS) entry which is preliminary data.</text>
</comment>
<evidence type="ECO:0000313" key="2">
    <source>
        <dbReference type="Proteomes" id="UP000037035"/>
    </source>
</evidence>
<evidence type="ECO:0000313" key="1">
    <source>
        <dbReference type="EMBL" id="KNZ44675.1"/>
    </source>
</evidence>
<dbReference type="AlphaFoldDB" id="A0A0L6UA61"/>
<dbReference type="VEuPathDB" id="FungiDB:VP01_893g5"/>